<feature type="region of interest" description="Disordered" evidence="1">
    <location>
        <begin position="719"/>
        <end position="743"/>
    </location>
</feature>
<evidence type="ECO:0000256" key="1">
    <source>
        <dbReference type="SAM" id="MobiDB-lite"/>
    </source>
</evidence>
<protein>
    <recommendedName>
        <fullName evidence="2">N-acetyltransferase domain-containing protein</fullName>
    </recommendedName>
</protein>
<dbReference type="RefSeq" id="WP_189402892.1">
    <property type="nucleotide sequence ID" value="NZ_BMXA01000009.1"/>
</dbReference>
<evidence type="ECO:0000259" key="2">
    <source>
        <dbReference type="PROSITE" id="PS51186"/>
    </source>
</evidence>
<dbReference type="AlphaFoldDB" id="A0A918S2U7"/>
<reference evidence="3" key="1">
    <citation type="journal article" date="2014" name="Int. J. Syst. Evol. Microbiol.">
        <title>Complete genome sequence of Corynebacterium casei LMG S-19264T (=DSM 44701T), isolated from a smear-ripened cheese.</title>
        <authorList>
            <consortium name="US DOE Joint Genome Institute (JGI-PGF)"/>
            <person name="Walter F."/>
            <person name="Albersmeier A."/>
            <person name="Kalinowski J."/>
            <person name="Ruckert C."/>
        </authorList>
    </citation>
    <scope>NUCLEOTIDE SEQUENCE</scope>
    <source>
        <strain evidence="3">KCTC 12711</strain>
    </source>
</reference>
<dbReference type="GO" id="GO:0016747">
    <property type="term" value="F:acyltransferase activity, transferring groups other than amino-acyl groups"/>
    <property type="evidence" value="ECO:0007669"/>
    <property type="project" value="InterPro"/>
</dbReference>
<keyword evidence="4" id="KW-1185">Reference proteome</keyword>
<feature type="domain" description="N-acetyltransferase" evidence="2">
    <location>
        <begin position="531"/>
        <end position="686"/>
    </location>
</feature>
<reference evidence="3" key="2">
    <citation type="submission" date="2020-09" db="EMBL/GenBank/DDBJ databases">
        <authorList>
            <person name="Sun Q."/>
            <person name="Kim S."/>
        </authorList>
    </citation>
    <scope>NUCLEOTIDE SEQUENCE</scope>
    <source>
        <strain evidence="3">KCTC 12711</strain>
    </source>
</reference>
<dbReference type="EMBL" id="BMXA01000009">
    <property type="protein sequence ID" value="GHA21070.1"/>
    <property type="molecule type" value="Genomic_DNA"/>
</dbReference>
<dbReference type="PROSITE" id="PS51186">
    <property type="entry name" value="GNAT"/>
    <property type="match status" value="1"/>
</dbReference>
<gene>
    <name evidence="3" type="ORF">GCM10008090_33780</name>
</gene>
<comment type="caution">
    <text evidence="3">The sequence shown here is derived from an EMBL/GenBank/DDBJ whole genome shotgun (WGS) entry which is preliminary data.</text>
</comment>
<name>A0A918S2U7_9GAMM</name>
<dbReference type="InterPro" id="IPR051531">
    <property type="entry name" value="N-acetyltransferase"/>
</dbReference>
<dbReference type="SUPFAM" id="SSF55729">
    <property type="entry name" value="Acyl-CoA N-acyltransferases (Nat)"/>
    <property type="match status" value="1"/>
</dbReference>
<proteinExistence type="predicted"/>
<dbReference type="InterPro" id="IPR011990">
    <property type="entry name" value="TPR-like_helical_dom_sf"/>
</dbReference>
<dbReference type="InterPro" id="IPR016181">
    <property type="entry name" value="Acyl_CoA_acyltransferase"/>
</dbReference>
<dbReference type="InterPro" id="IPR000182">
    <property type="entry name" value="GNAT_dom"/>
</dbReference>
<dbReference type="Gene3D" id="3.40.630.30">
    <property type="match status" value="1"/>
</dbReference>
<dbReference type="PANTHER" id="PTHR43792">
    <property type="entry name" value="GNAT FAMILY, PUTATIVE (AFU_ORTHOLOGUE AFUA_3G00765)-RELATED-RELATED"/>
    <property type="match status" value="1"/>
</dbReference>
<sequence length="743" mass="83334">MSNDKVTTSSKASSGHDAECLVEFSESRVWQRVDDQPTYAEFQDAAPLQSRGMATDYADAIVRVWRQALNAGHFDTEQPGYILQLEAGDGQFAHWCLDALKSTLNDDEWSRFNPTYLLADSRTERVSECWSHPVLSSWIKTGHLEPVHFNALTHSYIELSSTQLTLGHRSIENPLFVIANGVFSGLPHSFINIHYGHCNTAYVSKQTSASEPIQFHWYQKTDLSPLEQRYLARFDSAYTLIPDGAFDCIQHIRQIANHECLWLTSHRGFHLESDLRQQGLPQLVDSPRLFLPVNGHALTWYASEQGGQALHAQRSSQSPLTSLIYFGSPRRASFCDAAQLSTVLTTVRHESAHYANHVAGVANPANGGADFIYWLVSEVADDARLLFRYLDELSAALAGLTVQQLSDWRALFNKMWDAVYTFREEHEDYVHLAMIAQQFNAHQLACRILMAVLESNPDNHEARFAYALSCLSRGNIDQTITSLRRITQCDDLENSNLYEEAKGLLNYVVTIPSQMPFELNSTTARLDSGTLRLMPLSPHHAQDFWLQYRDPSIAVMTALPAFEAMEDLLAWIEQHTQQDNKFVYAVIDNEVGFVGVVSASCFKHSAFFYFWIGADYQGQGFGQRAAVTLFKHLSAIHRINAVYTCAFADNSRSISALSELGFCALPDQAIPPDEAYQFYVKALTDSVSPHSDQPHHSHALQTLLNGINSPIELAEPMSTSISQPGLETKSVRKSTIKEATNAR</sequence>
<accession>A0A918S2U7</accession>
<dbReference type="Proteomes" id="UP000614811">
    <property type="component" value="Unassembled WGS sequence"/>
</dbReference>
<dbReference type="SUPFAM" id="SSF48452">
    <property type="entry name" value="TPR-like"/>
    <property type="match status" value="1"/>
</dbReference>
<evidence type="ECO:0000313" key="4">
    <source>
        <dbReference type="Proteomes" id="UP000614811"/>
    </source>
</evidence>
<evidence type="ECO:0000313" key="3">
    <source>
        <dbReference type="EMBL" id="GHA21070.1"/>
    </source>
</evidence>
<organism evidence="3 4">
    <name type="scientific">Arenicella chitinivorans</name>
    <dbReference type="NCBI Taxonomy" id="1329800"/>
    <lineage>
        <taxon>Bacteria</taxon>
        <taxon>Pseudomonadati</taxon>
        <taxon>Pseudomonadota</taxon>
        <taxon>Gammaproteobacteria</taxon>
        <taxon>Arenicellales</taxon>
        <taxon>Arenicellaceae</taxon>
        <taxon>Arenicella</taxon>
    </lineage>
</organism>
<dbReference type="Pfam" id="PF13302">
    <property type="entry name" value="Acetyltransf_3"/>
    <property type="match status" value="1"/>
</dbReference>